<keyword evidence="2" id="KW-1185">Reference proteome</keyword>
<accession>A0A2Z7CFK5</accession>
<evidence type="ECO:0000313" key="1">
    <source>
        <dbReference type="EMBL" id="KZV43128.1"/>
    </source>
</evidence>
<name>A0A2Z7CFK5_9LAMI</name>
<proteinExistence type="predicted"/>
<reference evidence="1 2" key="1">
    <citation type="journal article" date="2015" name="Proc. Natl. Acad. Sci. U.S.A.">
        <title>The resurrection genome of Boea hygrometrica: A blueprint for survival of dehydration.</title>
        <authorList>
            <person name="Xiao L."/>
            <person name="Yang G."/>
            <person name="Zhang L."/>
            <person name="Yang X."/>
            <person name="Zhao S."/>
            <person name="Ji Z."/>
            <person name="Zhou Q."/>
            <person name="Hu M."/>
            <person name="Wang Y."/>
            <person name="Chen M."/>
            <person name="Xu Y."/>
            <person name="Jin H."/>
            <person name="Xiao X."/>
            <person name="Hu G."/>
            <person name="Bao F."/>
            <person name="Hu Y."/>
            <person name="Wan P."/>
            <person name="Li L."/>
            <person name="Deng X."/>
            <person name="Kuang T."/>
            <person name="Xiang C."/>
            <person name="Zhu J.K."/>
            <person name="Oliver M.J."/>
            <person name="He Y."/>
        </authorList>
    </citation>
    <scope>NUCLEOTIDE SEQUENCE [LARGE SCALE GENOMIC DNA]</scope>
    <source>
        <strain evidence="2">cv. XS01</strain>
    </source>
</reference>
<protein>
    <submittedName>
        <fullName evidence="1">Uncharacterized protein</fullName>
    </submittedName>
</protein>
<organism evidence="1 2">
    <name type="scientific">Dorcoceras hygrometricum</name>
    <dbReference type="NCBI Taxonomy" id="472368"/>
    <lineage>
        <taxon>Eukaryota</taxon>
        <taxon>Viridiplantae</taxon>
        <taxon>Streptophyta</taxon>
        <taxon>Embryophyta</taxon>
        <taxon>Tracheophyta</taxon>
        <taxon>Spermatophyta</taxon>
        <taxon>Magnoliopsida</taxon>
        <taxon>eudicotyledons</taxon>
        <taxon>Gunneridae</taxon>
        <taxon>Pentapetalae</taxon>
        <taxon>asterids</taxon>
        <taxon>lamiids</taxon>
        <taxon>Lamiales</taxon>
        <taxon>Gesneriaceae</taxon>
        <taxon>Didymocarpoideae</taxon>
        <taxon>Trichosporeae</taxon>
        <taxon>Loxocarpinae</taxon>
        <taxon>Dorcoceras</taxon>
    </lineage>
</organism>
<dbReference type="OrthoDB" id="912845at2759"/>
<dbReference type="Proteomes" id="UP000250235">
    <property type="component" value="Unassembled WGS sequence"/>
</dbReference>
<gene>
    <name evidence="1" type="ORF">F511_07943</name>
</gene>
<sequence>MSLSSTSWVLDTGCGSHICNDLQVMTRSRRLREGETRLVTQLRLMCSYEVVDPSEVEEGEISVSGALFIVNVQEQRAIAAQVCIGSAQNFQWLSKQHLLIFLILTKRTNKWYQSRCYLEIAIAKRCRLHKLIRQRFALALKIQQMLFAMKKISRYFSQQKPAGSNSTSRHARKEEVAKRFIQSQDNVPVASYSALHPVDKDISRR</sequence>
<dbReference type="EMBL" id="KQ998208">
    <property type="protein sequence ID" value="KZV43128.1"/>
    <property type="molecule type" value="Genomic_DNA"/>
</dbReference>
<dbReference type="AlphaFoldDB" id="A0A2Z7CFK5"/>
<evidence type="ECO:0000313" key="2">
    <source>
        <dbReference type="Proteomes" id="UP000250235"/>
    </source>
</evidence>